<dbReference type="AlphaFoldDB" id="A0A2A4K3Z2"/>
<protein>
    <submittedName>
        <fullName evidence="1">Uncharacterized protein</fullName>
    </submittedName>
</protein>
<proteinExistence type="predicted"/>
<accession>A0A2A4K3Z2</accession>
<gene>
    <name evidence="1" type="ORF">B5V51_2484</name>
</gene>
<sequence>MKLERFLMWTVIAVTALTVVESSLLLKNSLVRPRLPEPCFSCRAEDRPFAYPLISYLAKVKDMFVRGLNVLVANSKKSQLK</sequence>
<comment type="caution">
    <text evidence="1">The sequence shown here is derived from an EMBL/GenBank/DDBJ whole genome shotgun (WGS) entry which is preliminary data.</text>
</comment>
<dbReference type="EMBL" id="NWSH01000156">
    <property type="protein sequence ID" value="PCG78975.1"/>
    <property type="molecule type" value="Genomic_DNA"/>
</dbReference>
<reference evidence="1" key="1">
    <citation type="submission" date="2017-09" db="EMBL/GenBank/DDBJ databases">
        <title>Contemporary evolution of a Lepidopteran species, Heliothis virescens, in response to modern agricultural practices.</title>
        <authorList>
            <person name="Fritz M.L."/>
            <person name="Deyonke A.M."/>
            <person name="Papanicolaou A."/>
            <person name="Micinski S."/>
            <person name="Westbrook J."/>
            <person name="Gould F."/>
        </authorList>
    </citation>
    <scope>NUCLEOTIDE SEQUENCE [LARGE SCALE GENOMIC DNA]</scope>
    <source>
        <strain evidence="1">HvINT-</strain>
        <tissue evidence="1">Whole body</tissue>
    </source>
</reference>
<organism evidence="1">
    <name type="scientific">Heliothis virescens</name>
    <name type="common">Tobacco budworm moth</name>
    <dbReference type="NCBI Taxonomy" id="7102"/>
    <lineage>
        <taxon>Eukaryota</taxon>
        <taxon>Metazoa</taxon>
        <taxon>Ecdysozoa</taxon>
        <taxon>Arthropoda</taxon>
        <taxon>Hexapoda</taxon>
        <taxon>Insecta</taxon>
        <taxon>Pterygota</taxon>
        <taxon>Neoptera</taxon>
        <taxon>Endopterygota</taxon>
        <taxon>Lepidoptera</taxon>
        <taxon>Glossata</taxon>
        <taxon>Ditrysia</taxon>
        <taxon>Noctuoidea</taxon>
        <taxon>Noctuidae</taxon>
        <taxon>Heliothinae</taxon>
        <taxon>Heliothis</taxon>
    </lineage>
</organism>
<evidence type="ECO:0000313" key="1">
    <source>
        <dbReference type="EMBL" id="PCG78975.1"/>
    </source>
</evidence>
<name>A0A2A4K3Z2_HELVI</name>